<keyword evidence="3" id="KW-0472">Membrane</keyword>
<proteinExistence type="inferred from homology"/>
<reference evidence="4" key="1">
    <citation type="submission" date="2022-05" db="EMBL/GenBank/DDBJ databases">
        <authorList>
            <person name="Jo J.-H."/>
            <person name="Im W.-T."/>
        </authorList>
    </citation>
    <scope>NUCLEOTIDE SEQUENCE</scope>
    <source>
        <strain evidence="4">SE220</strain>
    </source>
</reference>
<keyword evidence="3" id="KW-0812">Transmembrane</keyword>
<keyword evidence="3" id="KW-1133">Transmembrane helix</keyword>
<dbReference type="Proteomes" id="UP001165342">
    <property type="component" value="Unassembled WGS sequence"/>
</dbReference>
<dbReference type="InterPro" id="IPR007157">
    <property type="entry name" value="PspA_VIPP1"/>
</dbReference>
<evidence type="ECO:0000256" key="1">
    <source>
        <dbReference type="ARBA" id="ARBA00043985"/>
    </source>
</evidence>
<feature type="coiled-coil region" evidence="2">
    <location>
        <begin position="91"/>
        <end position="165"/>
    </location>
</feature>
<dbReference type="PANTHER" id="PTHR31088">
    <property type="entry name" value="MEMBRANE-ASSOCIATED PROTEIN VIPP1, CHLOROPLASTIC"/>
    <property type="match status" value="1"/>
</dbReference>
<name>A0ABT0RZ52_9SPHN</name>
<evidence type="ECO:0000313" key="4">
    <source>
        <dbReference type="EMBL" id="MCL6728889.1"/>
    </source>
</evidence>
<keyword evidence="5" id="KW-1185">Reference proteome</keyword>
<accession>A0ABT0RZ52</accession>
<protein>
    <submittedName>
        <fullName evidence="4">PspA/IM30 family protein</fullName>
    </submittedName>
</protein>
<organism evidence="4 5">
    <name type="scientific">Sphingomonas hankyongi</name>
    <dbReference type="NCBI Taxonomy" id="2908209"/>
    <lineage>
        <taxon>Bacteria</taxon>
        <taxon>Pseudomonadati</taxon>
        <taxon>Pseudomonadota</taxon>
        <taxon>Alphaproteobacteria</taxon>
        <taxon>Sphingomonadales</taxon>
        <taxon>Sphingomonadaceae</taxon>
        <taxon>Sphingomonas</taxon>
    </lineage>
</organism>
<dbReference type="Pfam" id="PF04012">
    <property type="entry name" value="PspA_IM30"/>
    <property type="match status" value="1"/>
</dbReference>
<dbReference type="EMBL" id="JAMGBE010000001">
    <property type="protein sequence ID" value="MCL6728889.1"/>
    <property type="molecule type" value="Genomic_DNA"/>
</dbReference>
<evidence type="ECO:0000313" key="5">
    <source>
        <dbReference type="Proteomes" id="UP001165342"/>
    </source>
</evidence>
<dbReference type="RefSeq" id="WP_249830385.1">
    <property type="nucleotide sequence ID" value="NZ_JAMGBE010000001.1"/>
</dbReference>
<evidence type="ECO:0000256" key="2">
    <source>
        <dbReference type="SAM" id="Coils"/>
    </source>
</evidence>
<comment type="caution">
    <text evidence="4">The sequence shown here is derived from an EMBL/GenBank/DDBJ whole genome shotgun (WGS) entry which is preliminary data.</text>
</comment>
<evidence type="ECO:0000256" key="3">
    <source>
        <dbReference type="SAM" id="Phobius"/>
    </source>
</evidence>
<gene>
    <name evidence="4" type="ORF">LZ538_02330</name>
</gene>
<sequence length="256" mass="29263">MGVDLVVWPLLFMLLWAWILVLGIKGLVGRMAQFWTWLCTPWGSTGDLFPTLRGSMGQSWSDEEYRQLSARAARTPVPAIHNVTQDMQQALDEERRMAERLGRDIADWEHAIEQLKRAADDWTEKAAVALSHERNDLARAAIEERMRTQQRVADLEKDVSQMRRLLTTHASDIQSLEINLSGIYRRNHMAETRLHAAESSARARQLLYGEHVKDALSRFEELERAADRAEGHADSLALGSQPAQFDRMAVDAHWPR</sequence>
<comment type="similarity">
    <text evidence="1">Belongs to the PspA/Vipp/IM30 family.</text>
</comment>
<dbReference type="PANTHER" id="PTHR31088:SF6">
    <property type="entry name" value="PHAGE SHOCK PROTEIN A"/>
    <property type="match status" value="1"/>
</dbReference>
<keyword evidence="2" id="KW-0175">Coiled coil</keyword>
<feature type="transmembrane region" description="Helical" evidence="3">
    <location>
        <begin position="6"/>
        <end position="28"/>
    </location>
</feature>